<evidence type="ECO:0000259" key="11">
    <source>
        <dbReference type="PROSITE" id="PS50022"/>
    </source>
</evidence>
<feature type="domain" description="Fibrinogen C-terminal" evidence="13">
    <location>
        <begin position="663"/>
        <end position="715"/>
    </location>
</feature>
<dbReference type="Gene3D" id="2.60.120.200">
    <property type="match status" value="2"/>
</dbReference>
<dbReference type="AlphaFoldDB" id="A0A4U5VHV6"/>
<dbReference type="STRING" id="240159.A0A4U5VHV6"/>
<keyword evidence="8" id="KW-0472">Membrane</keyword>
<dbReference type="PROSITE" id="PS01286">
    <property type="entry name" value="FA58C_2"/>
    <property type="match status" value="1"/>
</dbReference>
<accession>A0A4U5VHV6</accession>
<proteinExistence type="inferred from homology"/>
<keyword evidence="7" id="KW-1133">Transmembrane helix</keyword>
<organism evidence="14 15">
    <name type="scientific">Collichthys lucidus</name>
    <name type="common">Big head croaker</name>
    <name type="synonym">Sciaena lucida</name>
    <dbReference type="NCBI Taxonomy" id="240159"/>
    <lineage>
        <taxon>Eukaryota</taxon>
        <taxon>Metazoa</taxon>
        <taxon>Chordata</taxon>
        <taxon>Craniata</taxon>
        <taxon>Vertebrata</taxon>
        <taxon>Euteleostomi</taxon>
        <taxon>Actinopterygii</taxon>
        <taxon>Neopterygii</taxon>
        <taxon>Teleostei</taxon>
        <taxon>Neoteleostei</taxon>
        <taxon>Acanthomorphata</taxon>
        <taxon>Eupercaria</taxon>
        <taxon>Sciaenidae</taxon>
        <taxon>Collichthys</taxon>
    </lineage>
</organism>
<evidence type="ECO:0000256" key="1">
    <source>
        <dbReference type="ARBA" id="ARBA00004479"/>
    </source>
</evidence>
<dbReference type="PROSITE" id="PS50025">
    <property type="entry name" value="LAM_G_DOMAIN"/>
    <property type="match status" value="2"/>
</dbReference>
<evidence type="ECO:0000259" key="12">
    <source>
        <dbReference type="PROSITE" id="PS50025"/>
    </source>
</evidence>
<keyword evidence="6" id="KW-0677">Repeat</keyword>
<dbReference type="InterPro" id="IPR050372">
    <property type="entry name" value="Neurexin-related_CASP"/>
</dbReference>
<dbReference type="InterPro" id="IPR000421">
    <property type="entry name" value="FA58C"/>
</dbReference>
<evidence type="ECO:0000256" key="7">
    <source>
        <dbReference type="ARBA" id="ARBA00022989"/>
    </source>
</evidence>
<dbReference type="InterPro" id="IPR002181">
    <property type="entry name" value="Fibrinogen_a/b/g_C_dom"/>
</dbReference>
<evidence type="ECO:0000256" key="3">
    <source>
        <dbReference type="ARBA" id="ARBA00022536"/>
    </source>
</evidence>
<feature type="domain" description="Laminin G" evidence="12">
    <location>
        <begin position="189"/>
        <end position="368"/>
    </location>
</feature>
<protein>
    <submittedName>
        <fullName evidence="14">Contactin-associated protein-like 2</fullName>
    </submittedName>
</protein>
<dbReference type="SMART" id="SM00282">
    <property type="entry name" value="LamG"/>
    <property type="match status" value="2"/>
</dbReference>
<evidence type="ECO:0000256" key="8">
    <source>
        <dbReference type="ARBA" id="ARBA00023136"/>
    </source>
</evidence>
<evidence type="ECO:0000256" key="4">
    <source>
        <dbReference type="ARBA" id="ARBA00022692"/>
    </source>
</evidence>
<evidence type="ECO:0000259" key="13">
    <source>
        <dbReference type="PROSITE" id="PS51406"/>
    </source>
</evidence>
<dbReference type="EMBL" id="CM014096">
    <property type="protein sequence ID" value="TKS87877.1"/>
    <property type="molecule type" value="Genomic_DNA"/>
</dbReference>
<evidence type="ECO:0000256" key="5">
    <source>
        <dbReference type="ARBA" id="ARBA00022729"/>
    </source>
</evidence>
<comment type="similarity">
    <text evidence="2">Belongs to the neurexin family.</text>
</comment>
<evidence type="ECO:0000256" key="10">
    <source>
        <dbReference type="SAM" id="SignalP"/>
    </source>
</evidence>
<evidence type="ECO:0000313" key="14">
    <source>
        <dbReference type="EMBL" id="TKS87877.1"/>
    </source>
</evidence>
<dbReference type="GO" id="GO:0016020">
    <property type="term" value="C:membrane"/>
    <property type="evidence" value="ECO:0007669"/>
    <property type="project" value="UniProtKB-SubCell"/>
</dbReference>
<feature type="chain" id="PRO_5020820546" evidence="10">
    <location>
        <begin position="30"/>
        <end position="889"/>
    </location>
</feature>
<dbReference type="SMART" id="SM00231">
    <property type="entry name" value="FA58C"/>
    <property type="match status" value="1"/>
</dbReference>
<keyword evidence="4" id="KW-0812">Transmembrane</keyword>
<dbReference type="InterPro" id="IPR008979">
    <property type="entry name" value="Galactose-bd-like_sf"/>
</dbReference>
<dbReference type="Proteomes" id="UP000298787">
    <property type="component" value="Chromosome 19"/>
</dbReference>
<dbReference type="PROSITE" id="PS01285">
    <property type="entry name" value="FA58C_1"/>
    <property type="match status" value="1"/>
</dbReference>
<dbReference type="SUPFAM" id="SSF49785">
    <property type="entry name" value="Galactose-binding domain-like"/>
    <property type="match status" value="1"/>
</dbReference>
<name>A0A4U5VHV6_COLLU</name>
<dbReference type="SUPFAM" id="SSF56496">
    <property type="entry name" value="Fibrinogen C-terminal domain-like"/>
    <property type="match status" value="1"/>
</dbReference>
<keyword evidence="5 10" id="KW-0732">Signal</keyword>
<dbReference type="InterPro" id="IPR013320">
    <property type="entry name" value="ConA-like_dom_sf"/>
</dbReference>
<sequence>MHRHRPAPGLRLLLPVALWIFSHVNGVHGALPTTQKCDEALASPLAHTAFTSSSVFSNGYAPGYAKLNRRGGAGGWSPLDSDHYQWLQVDLGSRKQVSAIATQGRYSSSDWTTRYRLLYSDTGMNWKPYHQDGNIWAFSGNSNSESAVRHELQQGIVARFLRLVPLDWSEEGRIGLRIEVYGCSYWAGVINFDGQGVISYRFKMKKMKIIKDVIALRFKTSESEGVILHGEGQQGDYITLELRKARLLLQINLGSNQYGSILGHTSVTTGSLLDDNHWHSVVIERYRRNVNFTLDRHTQHFRTNGEFDHLDLDYELSFGGMPYSGKPVGGGRKNFKGCMESINYNGDNITDLARRKKLDTSSFLPGRANHNTISVSFQFRTWNPDGLLLFSNLDDGTLEISLDDSKVVVHINVTTAASNNRVDLLSDLDLDYCFAFLLFQEVSQLKPITHQHDVYHFYACAKKLLHFRFSKDNRISAPAPGSALNDGQWHAIRLVAKENFAMLTIDGEEASAVRSTSPLTITTGGTYHLGGYFLQTLFPPSQRSFQGCMQAILVDDQPADLHAVEKGTMGAFENVSLDMCAIIDRSGLSKTLTIINILAQRSRHLLPQLDLNQFCPYFNRDPLHAKVCDQLNPNAYINLNSDTFFRIWKSFESQWDFSASLHYSRAIYEPSCEAYKHLGRSSDTYWIDPDGSGPLGPFKVNCNMTEDKVWTTVMNNLPPKTTVTGSSRERRTVLQVNYSASMDQVTAITNSAEYCEQQIAYSCRMSRLLNTPGKGWGWHLYSPLTQTQDHSANRGRMFFLPHSDFDGKFILEAHSHHLPLSGDTIDKDKSNRVSKVENNLEKGILSPKQMEWTTCYMIQRDEVLFSRVGGGEGYTYLMDKPVLRKEFMC</sequence>
<comment type="caution">
    <text evidence="9">Lacks conserved residue(s) required for the propagation of feature annotation.</text>
</comment>
<keyword evidence="15" id="KW-1185">Reference proteome</keyword>
<dbReference type="Pfam" id="PF00754">
    <property type="entry name" value="F5_F8_type_C"/>
    <property type="match status" value="1"/>
</dbReference>
<feature type="domain" description="F5/8 type C" evidence="11">
    <location>
        <begin position="33"/>
        <end position="183"/>
    </location>
</feature>
<dbReference type="PANTHER" id="PTHR15036">
    <property type="entry name" value="PIKACHURIN-LIKE PROTEIN"/>
    <property type="match status" value="1"/>
</dbReference>
<feature type="domain" description="Laminin G" evidence="12">
    <location>
        <begin position="360"/>
        <end position="580"/>
    </location>
</feature>
<evidence type="ECO:0000256" key="9">
    <source>
        <dbReference type="PROSITE-ProRule" id="PRU00122"/>
    </source>
</evidence>
<dbReference type="SUPFAM" id="SSF49899">
    <property type="entry name" value="Concanavalin A-like lectins/glucanases"/>
    <property type="match status" value="3"/>
</dbReference>
<evidence type="ECO:0000256" key="2">
    <source>
        <dbReference type="ARBA" id="ARBA00010241"/>
    </source>
</evidence>
<dbReference type="CDD" id="cd00110">
    <property type="entry name" value="LamG"/>
    <property type="match status" value="2"/>
</dbReference>
<reference evidence="14 15" key="1">
    <citation type="submission" date="2019-01" db="EMBL/GenBank/DDBJ databases">
        <title>Genome Assembly of Collichthys lucidus.</title>
        <authorList>
            <person name="Cai M."/>
            <person name="Xiao S."/>
        </authorList>
    </citation>
    <scope>NUCLEOTIDE SEQUENCE [LARGE SCALE GENOMIC DNA]</scope>
    <source>
        <strain evidence="14">JT15FE1705JMU</strain>
        <tissue evidence="14">Muscle</tissue>
    </source>
</reference>
<comment type="subcellular location">
    <subcellularLocation>
        <location evidence="1">Membrane</location>
        <topology evidence="1">Single-pass type I membrane protein</topology>
    </subcellularLocation>
</comment>
<keyword evidence="3" id="KW-0245">EGF-like domain</keyword>
<dbReference type="Gene3D" id="2.60.120.260">
    <property type="entry name" value="Galactose-binding domain-like"/>
    <property type="match status" value="1"/>
</dbReference>
<dbReference type="Pfam" id="PF02210">
    <property type="entry name" value="Laminin_G_2"/>
    <property type="match status" value="2"/>
</dbReference>
<dbReference type="FunFam" id="2.60.120.260:FF:000016">
    <property type="entry name" value="Contactin-associated protein-like 4 isoform 1"/>
    <property type="match status" value="1"/>
</dbReference>
<dbReference type="Gene3D" id="2.60.120.1000">
    <property type="match status" value="1"/>
</dbReference>
<dbReference type="PROSITE" id="PS50022">
    <property type="entry name" value="FA58C_3"/>
    <property type="match status" value="1"/>
</dbReference>
<dbReference type="CDD" id="cd00057">
    <property type="entry name" value="FA58C"/>
    <property type="match status" value="1"/>
</dbReference>
<evidence type="ECO:0000256" key="6">
    <source>
        <dbReference type="ARBA" id="ARBA00022737"/>
    </source>
</evidence>
<dbReference type="PANTHER" id="PTHR15036:SF33">
    <property type="entry name" value="CONTACTIN-ASSOCIATED PROTEIN-LIKE 2"/>
    <property type="match status" value="1"/>
</dbReference>
<dbReference type="InterPro" id="IPR001791">
    <property type="entry name" value="Laminin_G"/>
</dbReference>
<dbReference type="PROSITE" id="PS51406">
    <property type="entry name" value="FIBRINOGEN_C_2"/>
    <property type="match status" value="1"/>
</dbReference>
<feature type="signal peptide" evidence="10">
    <location>
        <begin position="1"/>
        <end position="29"/>
    </location>
</feature>
<gene>
    <name evidence="14" type="ORF">D9C73_022001</name>
</gene>
<dbReference type="InterPro" id="IPR036056">
    <property type="entry name" value="Fibrinogen-like_C"/>
</dbReference>
<evidence type="ECO:0000313" key="15">
    <source>
        <dbReference type="Proteomes" id="UP000298787"/>
    </source>
</evidence>